<dbReference type="Proteomes" id="UP000786875">
    <property type="component" value="Unassembled WGS sequence"/>
</dbReference>
<reference evidence="1 2" key="1">
    <citation type="submission" date="2020-04" db="EMBL/GenBank/DDBJ databases">
        <title>Genome sequencing of Rosenbergiella species.</title>
        <authorList>
            <person name="Alvarez-Perez S."/>
            <person name="Lievens B."/>
        </authorList>
    </citation>
    <scope>NUCLEOTIDE SEQUENCE [LARGE SCALE GENOMIC DNA]</scope>
    <source>
        <strain evidence="1 2">CdVSA20.1</strain>
    </source>
</reference>
<evidence type="ECO:0000313" key="2">
    <source>
        <dbReference type="Proteomes" id="UP000786875"/>
    </source>
</evidence>
<evidence type="ECO:0008006" key="3">
    <source>
        <dbReference type="Google" id="ProtNLM"/>
    </source>
</evidence>
<gene>
    <name evidence="1" type="ORF">HGT73_05410</name>
</gene>
<sequence>MRLATVGTGLAGGFLLLSSMFYAGYLRGWYGHSEKVNRDYAVKQLQVSEAWLEQEQLATKTAEEGKVVYRTIYKDVVKYVQVPTRNQCDFDQSAVQLRQQALDYANTLSGYDEPAMQRGEQSRDK</sequence>
<comment type="caution">
    <text evidence="1">The sequence shown here is derived from an EMBL/GenBank/DDBJ whole genome shotgun (WGS) entry which is preliminary data.</text>
</comment>
<proteinExistence type="predicted"/>
<protein>
    <recommendedName>
        <fullName evidence="3">Lipoprotein</fullName>
    </recommendedName>
</protein>
<organism evidence="1 2">
    <name type="scientific">Rosenbergiella australiborealis</name>
    <dbReference type="NCBI Taxonomy" id="1544696"/>
    <lineage>
        <taxon>Bacteria</taxon>
        <taxon>Pseudomonadati</taxon>
        <taxon>Pseudomonadota</taxon>
        <taxon>Gammaproteobacteria</taxon>
        <taxon>Enterobacterales</taxon>
        <taxon>Erwiniaceae</taxon>
        <taxon>Rosenbergiella</taxon>
    </lineage>
</organism>
<name>A0ABS5T5N5_9GAMM</name>
<evidence type="ECO:0000313" key="1">
    <source>
        <dbReference type="EMBL" id="MBT0726825.1"/>
    </source>
</evidence>
<dbReference type="RefSeq" id="WP_214212639.1">
    <property type="nucleotide sequence ID" value="NZ_JABBFO010000003.1"/>
</dbReference>
<accession>A0ABS5T5N5</accession>
<keyword evidence="2" id="KW-1185">Reference proteome</keyword>
<dbReference type="EMBL" id="JABBFO010000003">
    <property type="protein sequence ID" value="MBT0726825.1"/>
    <property type="molecule type" value="Genomic_DNA"/>
</dbReference>